<dbReference type="SUPFAM" id="SSF51430">
    <property type="entry name" value="NAD(P)-linked oxidoreductase"/>
    <property type="match status" value="1"/>
</dbReference>
<feature type="domain" description="NADP-dependent oxidoreductase" evidence="2">
    <location>
        <begin position="10"/>
        <end position="304"/>
    </location>
</feature>
<dbReference type="InterPro" id="IPR036812">
    <property type="entry name" value="NAD(P)_OxRdtase_dom_sf"/>
</dbReference>
<protein>
    <submittedName>
        <fullName evidence="3">Aldo/keto reductase</fullName>
    </submittedName>
</protein>
<evidence type="ECO:0000259" key="2">
    <source>
        <dbReference type="Pfam" id="PF00248"/>
    </source>
</evidence>
<dbReference type="AlphaFoldDB" id="A0A6L5QLV1"/>
<dbReference type="PANTHER" id="PTHR43625">
    <property type="entry name" value="AFLATOXIN B1 ALDEHYDE REDUCTASE"/>
    <property type="match status" value="1"/>
</dbReference>
<dbReference type="GO" id="GO:0005737">
    <property type="term" value="C:cytoplasm"/>
    <property type="evidence" value="ECO:0007669"/>
    <property type="project" value="TreeGrafter"/>
</dbReference>
<sequence>MSEIDWGVQGLGCMGMSEFYGDTNMAEARATLEMALVGGVRMFDTADMYGLGANETFLAPFVRAHRERVVIATKFGYARAAGNPDDWSLDNRPAYIREAVERSLRRLGVEVIDLYYMHRRQPDVPVEDAVGAMADLVKAGKVKSLGLCEVSAEELRAAQAVHPISALQSEWSVFSRGIEDGVLDAAREGGTVIVPFAPLGRGLLTGKAFAGELGADDARNHFPRFQPENRAANLRLAGQVERLAAARSVTAAQMALAWLSTQAARLEVRVVPIPGTRRRSRLAENLAAAAIRLTDAEMAAMNALAASVQGGAM</sequence>
<name>A0A6L5QLV1_9BURK</name>
<comment type="caution">
    <text evidence="3">The sequence shown here is derived from an EMBL/GenBank/DDBJ whole genome shotgun (WGS) entry which is preliminary data.</text>
</comment>
<evidence type="ECO:0000256" key="1">
    <source>
        <dbReference type="ARBA" id="ARBA00023002"/>
    </source>
</evidence>
<keyword evidence="4" id="KW-1185">Reference proteome</keyword>
<gene>
    <name evidence="3" type="ORF">GJ697_22915</name>
</gene>
<organism evidence="3 4">
    <name type="scientific">Duganella alba</name>
    <dbReference type="NCBI Taxonomy" id="2666081"/>
    <lineage>
        <taxon>Bacteria</taxon>
        <taxon>Pseudomonadati</taxon>
        <taxon>Pseudomonadota</taxon>
        <taxon>Betaproteobacteria</taxon>
        <taxon>Burkholderiales</taxon>
        <taxon>Oxalobacteraceae</taxon>
        <taxon>Telluria group</taxon>
        <taxon>Duganella</taxon>
    </lineage>
</organism>
<dbReference type="Pfam" id="PF00248">
    <property type="entry name" value="Aldo_ket_red"/>
    <property type="match status" value="1"/>
</dbReference>
<dbReference type="InterPro" id="IPR023210">
    <property type="entry name" value="NADP_OxRdtase_dom"/>
</dbReference>
<keyword evidence="1" id="KW-0560">Oxidoreductase</keyword>
<dbReference type="RefSeq" id="WP_154368083.1">
    <property type="nucleotide sequence ID" value="NZ_WKJM01000023.1"/>
</dbReference>
<dbReference type="InterPro" id="IPR050791">
    <property type="entry name" value="Aldo-Keto_reductase"/>
</dbReference>
<dbReference type="GO" id="GO:0016491">
    <property type="term" value="F:oxidoreductase activity"/>
    <property type="evidence" value="ECO:0007669"/>
    <property type="project" value="UniProtKB-KW"/>
</dbReference>
<proteinExistence type="predicted"/>
<dbReference type="Proteomes" id="UP000481037">
    <property type="component" value="Unassembled WGS sequence"/>
</dbReference>
<reference evidence="3 4" key="1">
    <citation type="submission" date="2019-11" db="EMBL/GenBank/DDBJ databases">
        <title>Novel species isolated from a subtropical stream in China.</title>
        <authorList>
            <person name="Lu H."/>
        </authorList>
    </citation>
    <scope>NUCLEOTIDE SEQUENCE [LARGE SCALE GENOMIC DNA]</scope>
    <source>
        <strain evidence="3 4">FT25W</strain>
    </source>
</reference>
<dbReference type="EMBL" id="WKJM01000023">
    <property type="protein sequence ID" value="MRX10689.1"/>
    <property type="molecule type" value="Genomic_DNA"/>
</dbReference>
<dbReference type="Gene3D" id="3.20.20.100">
    <property type="entry name" value="NADP-dependent oxidoreductase domain"/>
    <property type="match status" value="1"/>
</dbReference>
<dbReference type="PANTHER" id="PTHR43625:SF77">
    <property type="entry name" value="ALDO-KETO REDUCTASE"/>
    <property type="match status" value="1"/>
</dbReference>
<evidence type="ECO:0000313" key="4">
    <source>
        <dbReference type="Proteomes" id="UP000481037"/>
    </source>
</evidence>
<accession>A0A6L5QLV1</accession>
<evidence type="ECO:0000313" key="3">
    <source>
        <dbReference type="EMBL" id="MRX10689.1"/>
    </source>
</evidence>